<evidence type="ECO:0000313" key="2">
    <source>
        <dbReference type="EMBL" id="GLW68459.1"/>
    </source>
</evidence>
<dbReference type="AlphaFoldDB" id="A0A9W6Q1Y6"/>
<protein>
    <submittedName>
        <fullName evidence="2">Uncharacterized protein</fullName>
    </submittedName>
</protein>
<feature type="region of interest" description="Disordered" evidence="1">
    <location>
        <begin position="1"/>
        <end position="21"/>
    </location>
</feature>
<comment type="caution">
    <text evidence="2">The sequence shown here is derived from an EMBL/GenBank/DDBJ whole genome shotgun (WGS) entry which is preliminary data.</text>
</comment>
<sequence length="68" mass="7162">MTAGSVQIGEQGCGHSSWPVVSGPHRGSVWVDGFAGDGLMVQSAPDFRTWCPGRPARAEAEAEARGHR</sequence>
<proteinExistence type="predicted"/>
<evidence type="ECO:0000256" key="1">
    <source>
        <dbReference type="SAM" id="MobiDB-lite"/>
    </source>
</evidence>
<dbReference type="EMBL" id="BSSA01000002">
    <property type="protein sequence ID" value="GLW68459.1"/>
    <property type="molecule type" value="Genomic_DNA"/>
</dbReference>
<accession>A0A9W6Q1Y6</accession>
<dbReference type="RefSeq" id="WP_285733552.1">
    <property type="nucleotide sequence ID" value="NZ_BSSA01000002.1"/>
</dbReference>
<name>A0A9W6Q1Y6_9ACTN</name>
<evidence type="ECO:0000313" key="3">
    <source>
        <dbReference type="Proteomes" id="UP001165041"/>
    </source>
</evidence>
<dbReference type="Proteomes" id="UP001165041">
    <property type="component" value="Unassembled WGS sequence"/>
</dbReference>
<reference evidence="2" key="1">
    <citation type="submission" date="2023-02" db="EMBL/GenBank/DDBJ databases">
        <title>Kitasatospora phosalacinea NBRC 14627.</title>
        <authorList>
            <person name="Ichikawa N."/>
            <person name="Sato H."/>
            <person name="Tonouchi N."/>
        </authorList>
    </citation>
    <scope>NUCLEOTIDE SEQUENCE</scope>
    <source>
        <strain evidence="2">NBRC 14627</strain>
    </source>
</reference>
<gene>
    <name evidence="2" type="ORF">Kpho02_07580</name>
</gene>
<organism evidence="2 3">
    <name type="scientific">Kitasatospora phosalacinea</name>
    <dbReference type="NCBI Taxonomy" id="2065"/>
    <lineage>
        <taxon>Bacteria</taxon>
        <taxon>Bacillati</taxon>
        <taxon>Actinomycetota</taxon>
        <taxon>Actinomycetes</taxon>
        <taxon>Kitasatosporales</taxon>
        <taxon>Streptomycetaceae</taxon>
        <taxon>Kitasatospora</taxon>
    </lineage>
</organism>